<name>A0A1G6XTE3_9EURY</name>
<proteinExistence type="predicted"/>
<protein>
    <submittedName>
        <fullName evidence="2">Uncharacterized protein</fullName>
    </submittedName>
</protein>
<dbReference type="EMBL" id="FMZP01000052">
    <property type="protein sequence ID" value="SDD81448.1"/>
    <property type="molecule type" value="Genomic_DNA"/>
</dbReference>
<evidence type="ECO:0000256" key="1">
    <source>
        <dbReference type="SAM" id="MobiDB-lite"/>
    </source>
</evidence>
<dbReference type="Proteomes" id="UP000324021">
    <property type="component" value="Unassembled WGS sequence"/>
</dbReference>
<accession>A0A1G6XTE3</accession>
<dbReference type="PROSITE" id="PS51257">
    <property type="entry name" value="PROKAR_LIPOPROTEIN"/>
    <property type="match status" value="1"/>
</dbReference>
<dbReference type="RefSeq" id="WP_223174804.1">
    <property type="nucleotide sequence ID" value="NZ_FMZP01000052.1"/>
</dbReference>
<evidence type="ECO:0000313" key="2">
    <source>
        <dbReference type="EMBL" id="SDD81448.1"/>
    </source>
</evidence>
<reference evidence="2 3" key="1">
    <citation type="submission" date="2016-10" db="EMBL/GenBank/DDBJ databases">
        <authorList>
            <person name="Varghese N."/>
            <person name="Submissions S."/>
        </authorList>
    </citation>
    <scope>NUCLEOTIDE SEQUENCE [LARGE SCALE GENOMIC DNA]</scope>
    <source>
        <strain evidence="2 3">CDM_1</strain>
    </source>
</reference>
<feature type="region of interest" description="Disordered" evidence="1">
    <location>
        <begin position="31"/>
        <end position="54"/>
    </location>
</feature>
<evidence type="ECO:0000313" key="3">
    <source>
        <dbReference type="Proteomes" id="UP000324021"/>
    </source>
</evidence>
<sequence>MTENTNRDDSGIARRAVLASLGVSTAALAGCTSDTSTDPSNSSNSTDGNGISAEGSDVFTSVEIGDATLEIEVADDASVEFINLIDPNGELFDQQRLATGETTTSFEILGRYEDSVPTGDYELVALDGDEKVDTTTLTLEAECTITDVLWAAENPDMEWDKNSPVWDEYAAVVIENTGTIPSLLTELRWKGAPAAKLGLDNTVSYYHETRLPPGKTTVYSFSQIYQTSGAGGSLDCSELGTEPMTVTAVVQVGQNPSYTQQIKYGGDQSCNLSIVEESQGKSLSDGGES</sequence>
<organism evidence="2 3">
    <name type="scientific">Natrinema hispanicum</name>
    <dbReference type="NCBI Taxonomy" id="392421"/>
    <lineage>
        <taxon>Archaea</taxon>
        <taxon>Methanobacteriati</taxon>
        <taxon>Methanobacteriota</taxon>
        <taxon>Stenosarchaea group</taxon>
        <taxon>Halobacteria</taxon>
        <taxon>Halobacteriales</taxon>
        <taxon>Natrialbaceae</taxon>
        <taxon>Natrinema</taxon>
    </lineage>
</organism>
<dbReference type="AlphaFoldDB" id="A0A1G6XTE3"/>
<gene>
    <name evidence="2" type="ORF">SAMN05192552_10528</name>
</gene>
<feature type="compositionally biased region" description="Low complexity" evidence="1">
    <location>
        <begin position="32"/>
        <end position="50"/>
    </location>
</feature>